<name>A0A291N7C6_SPHYA</name>
<accession>A0A291N7C6</accession>
<dbReference type="Pfam" id="PF19135">
    <property type="entry name" value="DUF5818"/>
    <property type="match status" value="1"/>
</dbReference>
<protein>
    <submittedName>
        <fullName evidence="1">Uncharacterized protein</fullName>
    </submittedName>
</protein>
<dbReference type="Proteomes" id="UP000219422">
    <property type="component" value="Chromosome"/>
</dbReference>
<organism evidence="1 2">
    <name type="scientific">Sphingobium yanoikuyae</name>
    <name type="common">Sphingomonas yanoikuyae</name>
    <dbReference type="NCBI Taxonomy" id="13690"/>
    <lineage>
        <taxon>Bacteria</taxon>
        <taxon>Pseudomonadati</taxon>
        <taxon>Pseudomonadota</taxon>
        <taxon>Alphaproteobacteria</taxon>
        <taxon>Sphingomonadales</taxon>
        <taxon>Sphingomonadaceae</taxon>
        <taxon>Sphingobium</taxon>
    </lineage>
</organism>
<proteinExistence type="predicted"/>
<evidence type="ECO:0000313" key="1">
    <source>
        <dbReference type="EMBL" id="ATI83279.1"/>
    </source>
</evidence>
<reference evidence="1 2" key="1">
    <citation type="submission" date="2017-10" db="EMBL/GenBank/DDBJ databases">
        <title>Sphingobium yanoikuyae S72.</title>
        <authorList>
            <person name="Sanchez E."/>
            <person name="Bustos P."/>
            <person name="Mendoza P."/>
            <person name="Guo X."/>
            <person name="Mendoza A."/>
        </authorList>
    </citation>
    <scope>NUCLEOTIDE SEQUENCE [LARGE SCALE GENOMIC DNA]</scope>
    <source>
        <strain evidence="1 2">S72</strain>
    </source>
</reference>
<dbReference type="EMBL" id="CP023741">
    <property type="protein sequence ID" value="ATI83279.1"/>
    <property type="molecule type" value="Genomic_DNA"/>
</dbReference>
<dbReference type="KEGG" id="sya:A6768_11545"/>
<dbReference type="AlphaFoldDB" id="A0A291N7C6"/>
<dbReference type="InterPro" id="IPR043856">
    <property type="entry name" value="DUF5818"/>
</dbReference>
<evidence type="ECO:0000313" key="2">
    <source>
        <dbReference type="Proteomes" id="UP000219422"/>
    </source>
</evidence>
<sequence>MPRGTYQASVGVLLGGDGFYPILREDDGGQWRLDMPARYYHLLGRRVRVTGQRCDFGMVDANRIEEAWR</sequence>
<gene>
    <name evidence="1" type="ORF">A6768_11545</name>
</gene>